<proteinExistence type="predicted"/>
<protein>
    <submittedName>
        <fullName evidence="1">(raccoon dog) hypothetical protein</fullName>
    </submittedName>
</protein>
<comment type="caution">
    <text evidence="1">The sequence shown here is derived from an EMBL/GenBank/DDBJ whole genome shotgun (WGS) entry which is preliminary data.</text>
</comment>
<dbReference type="AlphaFoldDB" id="A0A811ZZ75"/>
<dbReference type="EMBL" id="CAJHUB010000789">
    <property type="protein sequence ID" value="CAD7694321.1"/>
    <property type="molecule type" value="Genomic_DNA"/>
</dbReference>
<reference evidence="1" key="1">
    <citation type="submission" date="2020-12" db="EMBL/GenBank/DDBJ databases">
        <authorList>
            <consortium name="Molecular Ecology Group"/>
        </authorList>
    </citation>
    <scope>NUCLEOTIDE SEQUENCE</scope>
    <source>
        <strain evidence="1">TBG_1078</strain>
    </source>
</reference>
<sequence>MVLQYDDFGAEMVSAEGFQALGVARAQAMGAEVPCGPLTPEFMAPHPEHTVGEQKAGLMELCRGLKAQVTLSSGAMWRPLAMLQTGHPLRSGIADILACTRKPGFTTAYRNVTEFKTLRGLVLRGSLTERHLFVHRKELFVHRVDFPPSLRAHLLTKKEKIQLRALLAIFQVTRDLTVTEA</sequence>
<dbReference type="Proteomes" id="UP000645828">
    <property type="component" value="Unassembled WGS sequence"/>
</dbReference>
<evidence type="ECO:0000313" key="1">
    <source>
        <dbReference type="EMBL" id="CAD7694321.1"/>
    </source>
</evidence>
<evidence type="ECO:0000313" key="2">
    <source>
        <dbReference type="Proteomes" id="UP000645828"/>
    </source>
</evidence>
<name>A0A811ZZ75_NYCPR</name>
<keyword evidence="2" id="KW-1185">Reference proteome</keyword>
<accession>A0A811ZZ75</accession>
<gene>
    <name evidence="1" type="ORF">NYPRO_LOCUS27113</name>
</gene>
<organism evidence="1 2">
    <name type="scientific">Nyctereutes procyonoides</name>
    <name type="common">Raccoon dog</name>
    <name type="synonym">Canis procyonoides</name>
    <dbReference type="NCBI Taxonomy" id="34880"/>
    <lineage>
        <taxon>Eukaryota</taxon>
        <taxon>Metazoa</taxon>
        <taxon>Chordata</taxon>
        <taxon>Craniata</taxon>
        <taxon>Vertebrata</taxon>
        <taxon>Euteleostomi</taxon>
        <taxon>Mammalia</taxon>
        <taxon>Eutheria</taxon>
        <taxon>Laurasiatheria</taxon>
        <taxon>Carnivora</taxon>
        <taxon>Caniformia</taxon>
        <taxon>Canidae</taxon>
        <taxon>Nyctereutes</taxon>
    </lineage>
</organism>